<name>A0A540WT56_9BACT</name>
<dbReference type="OrthoDB" id="5382655at2"/>
<proteinExistence type="predicted"/>
<comment type="caution">
    <text evidence="2">The sequence shown here is derived from an EMBL/GenBank/DDBJ whole genome shotgun (WGS) entry which is preliminary data.</text>
</comment>
<gene>
    <name evidence="2" type="ORF">FJV41_30340</name>
</gene>
<evidence type="ECO:0000313" key="2">
    <source>
        <dbReference type="EMBL" id="TQF12192.1"/>
    </source>
</evidence>
<evidence type="ECO:0000313" key="3">
    <source>
        <dbReference type="Proteomes" id="UP000315369"/>
    </source>
</evidence>
<evidence type="ECO:0008006" key="4">
    <source>
        <dbReference type="Google" id="ProtNLM"/>
    </source>
</evidence>
<feature type="chain" id="PRO_5021741485" description="Lipoprotein" evidence="1">
    <location>
        <begin position="20"/>
        <end position="268"/>
    </location>
</feature>
<feature type="signal peptide" evidence="1">
    <location>
        <begin position="1"/>
        <end position="19"/>
    </location>
</feature>
<reference evidence="2 3" key="1">
    <citation type="submission" date="2019-06" db="EMBL/GenBank/DDBJ databases">
        <authorList>
            <person name="Livingstone P."/>
            <person name="Whitworth D."/>
        </authorList>
    </citation>
    <scope>NUCLEOTIDE SEQUENCE [LARGE SCALE GENOMIC DNA]</scope>
    <source>
        <strain evidence="2 3">AM401</strain>
    </source>
</reference>
<organism evidence="2 3">
    <name type="scientific">Myxococcus llanfairpwllgwyngyllgogerychwyrndrobwllllantysiliogogogochensis</name>
    <dbReference type="NCBI Taxonomy" id="2590453"/>
    <lineage>
        <taxon>Bacteria</taxon>
        <taxon>Pseudomonadati</taxon>
        <taxon>Myxococcota</taxon>
        <taxon>Myxococcia</taxon>
        <taxon>Myxococcales</taxon>
        <taxon>Cystobacterineae</taxon>
        <taxon>Myxococcaceae</taxon>
        <taxon>Myxococcus</taxon>
    </lineage>
</organism>
<dbReference type="RefSeq" id="WP_141646071.1">
    <property type="nucleotide sequence ID" value="NZ_VIFM01000150.1"/>
</dbReference>
<accession>A0A540WT56</accession>
<sequence>MRRSSLTLLLLLSAACARSPLVRQGFPVIVATPALAQQSGFAPWAISMPFGHAQDGSTLVLRFLERAETSGARYVSNVQVVFMADDGGTDLECRTHLMPEGPVPPWKTLVRTAMAAGEYAPLRVIRRPIPYTMTQCREHWVSTTVTEATRSGPSSARGAAVLMTTTSMTSRPEIRCEPVTATRILSRYAFEDAVDYVPPRIERLMESRPELKLLETEAECLPRDPLAPRTNRIEALAYGGSGPRAAFLDVPPVAPARAPKPAPTQVDL</sequence>
<dbReference type="AlphaFoldDB" id="A0A540WT56"/>
<keyword evidence="3" id="KW-1185">Reference proteome</keyword>
<dbReference type="Proteomes" id="UP000315369">
    <property type="component" value="Unassembled WGS sequence"/>
</dbReference>
<evidence type="ECO:0000256" key="1">
    <source>
        <dbReference type="SAM" id="SignalP"/>
    </source>
</evidence>
<keyword evidence="1" id="KW-0732">Signal</keyword>
<protein>
    <recommendedName>
        <fullName evidence="4">Lipoprotein</fullName>
    </recommendedName>
</protein>
<dbReference type="EMBL" id="VIFM01000150">
    <property type="protein sequence ID" value="TQF12192.1"/>
    <property type="molecule type" value="Genomic_DNA"/>
</dbReference>
<dbReference type="PROSITE" id="PS51257">
    <property type="entry name" value="PROKAR_LIPOPROTEIN"/>
    <property type="match status" value="1"/>
</dbReference>